<evidence type="ECO:0000256" key="14">
    <source>
        <dbReference type="ARBA" id="ARBA00023306"/>
    </source>
</evidence>
<dbReference type="Proteomes" id="UP000176547">
    <property type="component" value="Unassembled WGS sequence"/>
</dbReference>
<keyword evidence="14" id="KW-0131">Cell cycle</keyword>
<dbReference type="GO" id="GO:0051301">
    <property type="term" value="P:cell division"/>
    <property type="evidence" value="ECO:0007669"/>
    <property type="project" value="UniProtKB-KW"/>
</dbReference>
<dbReference type="NCBIfam" id="TIGR00179">
    <property type="entry name" value="murB"/>
    <property type="match status" value="1"/>
</dbReference>
<name>A0A1F5NAH1_9BACT</name>
<dbReference type="InterPro" id="IPR003170">
    <property type="entry name" value="MurB"/>
</dbReference>
<evidence type="ECO:0000313" key="19">
    <source>
        <dbReference type="EMBL" id="OGE74573.1"/>
    </source>
</evidence>
<dbReference type="PROSITE" id="PS51387">
    <property type="entry name" value="FAD_PCMH"/>
    <property type="match status" value="1"/>
</dbReference>
<dbReference type="InterPro" id="IPR036318">
    <property type="entry name" value="FAD-bd_PCMH-like_sf"/>
</dbReference>
<evidence type="ECO:0000256" key="10">
    <source>
        <dbReference type="ARBA" id="ARBA00022857"/>
    </source>
</evidence>
<keyword evidence="11" id="KW-0133">Cell shape</keyword>
<feature type="non-terminal residue" evidence="19">
    <location>
        <position position="1"/>
    </location>
</feature>
<dbReference type="EC" id="1.3.1.98" evidence="5 17"/>
<comment type="function">
    <text evidence="2">Cell wall formation.</text>
</comment>
<dbReference type="SUPFAM" id="SSF56194">
    <property type="entry name" value="Uridine diphospho-N-Acetylenolpyruvylglucosamine reductase, MurB, C-terminal domain"/>
    <property type="match status" value="1"/>
</dbReference>
<keyword evidence="13" id="KW-0560">Oxidoreductase</keyword>
<reference evidence="19 20" key="1">
    <citation type="journal article" date="2016" name="Nat. Commun.">
        <title>Thousands of microbial genomes shed light on interconnected biogeochemical processes in an aquifer system.</title>
        <authorList>
            <person name="Anantharaman K."/>
            <person name="Brown C.T."/>
            <person name="Hug L.A."/>
            <person name="Sharon I."/>
            <person name="Castelle C.J."/>
            <person name="Probst A.J."/>
            <person name="Thomas B.C."/>
            <person name="Singh A."/>
            <person name="Wilkins M.J."/>
            <person name="Karaoz U."/>
            <person name="Brodie E.L."/>
            <person name="Williams K.H."/>
            <person name="Hubbard S.S."/>
            <person name="Banfield J.F."/>
        </authorList>
    </citation>
    <scope>NUCLEOTIDE SEQUENCE [LARGE SCALE GENOMIC DNA]</scope>
</reference>
<dbReference type="GO" id="GO:0071555">
    <property type="term" value="P:cell wall organization"/>
    <property type="evidence" value="ECO:0007669"/>
    <property type="project" value="UniProtKB-KW"/>
</dbReference>
<dbReference type="GO" id="GO:0071949">
    <property type="term" value="F:FAD binding"/>
    <property type="evidence" value="ECO:0007669"/>
    <property type="project" value="InterPro"/>
</dbReference>
<dbReference type="GO" id="GO:0005829">
    <property type="term" value="C:cytosol"/>
    <property type="evidence" value="ECO:0007669"/>
    <property type="project" value="TreeGrafter"/>
</dbReference>
<evidence type="ECO:0000256" key="15">
    <source>
        <dbReference type="ARBA" id="ARBA00023316"/>
    </source>
</evidence>
<dbReference type="InterPro" id="IPR016169">
    <property type="entry name" value="FAD-bd_PCMH_sub2"/>
</dbReference>
<dbReference type="PANTHER" id="PTHR21071">
    <property type="entry name" value="UDP-N-ACETYLENOLPYRUVOYLGLUCOSAMINE REDUCTASE"/>
    <property type="match status" value="1"/>
</dbReference>
<dbReference type="UniPathway" id="UPA00219"/>
<dbReference type="AlphaFoldDB" id="A0A1F5NAH1"/>
<dbReference type="GO" id="GO:0008360">
    <property type="term" value="P:regulation of cell shape"/>
    <property type="evidence" value="ECO:0007669"/>
    <property type="project" value="UniProtKB-KW"/>
</dbReference>
<comment type="cofactor">
    <cofactor evidence="1">
        <name>FAD</name>
        <dbReference type="ChEBI" id="CHEBI:57692"/>
    </cofactor>
</comment>
<dbReference type="InterPro" id="IPR011601">
    <property type="entry name" value="MurB_C"/>
</dbReference>
<evidence type="ECO:0000256" key="12">
    <source>
        <dbReference type="ARBA" id="ARBA00022984"/>
    </source>
</evidence>
<dbReference type="EMBL" id="MFEG01000056">
    <property type="protein sequence ID" value="OGE74573.1"/>
    <property type="molecule type" value="Genomic_DNA"/>
</dbReference>
<evidence type="ECO:0000256" key="7">
    <source>
        <dbReference type="ARBA" id="ARBA00022618"/>
    </source>
</evidence>
<dbReference type="InterPro" id="IPR016166">
    <property type="entry name" value="FAD-bd_PCMH"/>
</dbReference>
<dbReference type="InterPro" id="IPR016167">
    <property type="entry name" value="FAD-bd_PCMH_sub1"/>
</dbReference>
<evidence type="ECO:0000256" key="13">
    <source>
        <dbReference type="ARBA" id="ARBA00023002"/>
    </source>
</evidence>
<dbReference type="HAMAP" id="MF_00037">
    <property type="entry name" value="MurB"/>
    <property type="match status" value="1"/>
</dbReference>
<keyword evidence="7" id="KW-0132">Cell division</keyword>
<keyword evidence="9" id="KW-0274">FAD</keyword>
<accession>A0A1F5NAH1</accession>
<keyword evidence="15" id="KW-0961">Cell wall biogenesis/degradation</keyword>
<gene>
    <name evidence="19" type="ORF">A3K06_02285</name>
</gene>
<evidence type="ECO:0000256" key="4">
    <source>
        <dbReference type="ARBA" id="ARBA00004752"/>
    </source>
</evidence>
<protein>
    <recommendedName>
        <fullName evidence="5 17">UDP-N-acetylmuramate dehydrogenase</fullName>
        <ecNumber evidence="5 17">1.3.1.98</ecNumber>
    </recommendedName>
</protein>
<evidence type="ECO:0000256" key="6">
    <source>
        <dbReference type="ARBA" id="ARBA00022490"/>
    </source>
</evidence>
<feature type="domain" description="FAD-binding PCMH-type" evidence="18">
    <location>
        <begin position="1"/>
        <end position="153"/>
    </location>
</feature>
<evidence type="ECO:0000256" key="16">
    <source>
        <dbReference type="ARBA" id="ARBA00048914"/>
    </source>
</evidence>
<dbReference type="InterPro" id="IPR036635">
    <property type="entry name" value="MurB_C_sf"/>
</dbReference>
<dbReference type="GO" id="GO:0009252">
    <property type="term" value="P:peptidoglycan biosynthetic process"/>
    <property type="evidence" value="ECO:0007669"/>
    <property type="project" value="UniProtKB-UniRule"/>
</dbReference>
<dbReference type="GO" id="GO:0008762">
    <property type="term" value="F:UDP-N-acetylmuramate dehydrogenase activity"/>
    <property type="evidence" value="ECO:0007669"/>
    <property type="project" value="UniProtKB-UniRule"/>
</dbReference>
<keyword evidence="10" id="KW-0521">NADP</keyword>
<organism evidence="19 20">
    <name type="scientific">Candidatus Doudnabacteria bacterium RIFCSPHIGHO2_01_52_17</name>
    <dbReference type="NCBI Taxonomy" id="1817820"/>
    <lineage>
        <taxon>Bacteria</taxon>
        <taxon>Candidatus Doudnaibacteriota</taxon>
    </lineage>
</organism>
<evidence type="ECO:0000256" key="2">
    <source>
        <dbReference type="ARBA" id="ARBA00003921"/>
    </source>
</evidence>
<evidence type="ECO:0000256" key="1">
    <source>
        <dbReference type="ARBA" id="ARBA00001974"/>
    </source>
</evidence>
<evidence type="ECO:0000256" key="11">
    <source>
        <dbReference type="ARBA" id="ARBA00022960"/>
    </source>
</evidence>
<dbReference type="SUPFAM" id="SSF56176">
    <property type="entry name" value="FAD-binding/transporter-associated domain-like"/>
    <property type="match status" value="1"/>
</dbReference>
<evidence type="ECO:0000256" key="9">
    <source>
        <dbReference type="ARBA" id="ARBA00022827"/>
    </source>
</evidence>
<comment type="caution">
    <text evidence="19">The sequence shown here is derived from an EMBL/GenBank/DDBJ whole genome shotgun (WGS) entry which is preliminary data.</text>
</comment>
<evidence type="ECO:0000259" key="18">
    <source>
        <dbReference type="PROSITE" id="PS51387"/>
    </source>
</evidence>
<keyword evidence="12" id="KW-0573">Peptidoglycan synthesis</keyword>
<evidence type="ECO:0000256" key="8">
    <source>
        <dbReference type="ARBA" id="ARBA00022630"/>
    </source>
</evidence>
<evidence type="ECO:0000256" key="17">
    <source>
        <dbReference type="NCBIfam" id="TIGR00179"/>
    </source>
</evidence>
<keyword evidence="6" id="KW-0963">Cytoplasm</keyword>
<comment type="pathway">
    <text evidence="4">Cell wall biogenesis; peptidoglycan biosynthesis.</text>
</comment>
<dbReference type="Gene3D" id="3.30.43.10">
    <property type="entry name" value="Uridine Diphospho-n-acetylenolpyruvylglucosamine Reductase, domain 2"/>
    <property type="match status" value="1"/>
</dbReference>
<sequence length="282" mass="30904">ESVKELQELLSFAKEHSLPWVVVGEGSNLVPADAGYAGIVVRNRIDFLKCKGSKVNVGAGANLFAAVKKLNQTGLAGFERMAGIPGTVGGAIYGCAGAYGQEIKDHLVAVKVFDGSRVRSLTSAECRFGYRTSIFKKHKDWIILEATFKLDHNDRGVLQEISQDIVKKRAIKYPPGLRCPGSFFKNIKLSDLPAPERQSLLRKIPKERVTYGKVATGYLLQQSGAKGLREGRVAVAGHHGNLIYNPGGGTARDVKKLAERLRKLVKNKFHVTIEEEVQYLGF</sequence>
<keyword evidence="8" id="KW-0285">Flavoprotein</keyword>
<comment type="catalytic activity">
    <reaction evidence="16">
        <text>UDP-N-acetyl-alpha-D-muramate + NADP(+) = UDP-N-acetyl-3-O-(1-carboxyvinyl)-alpha-D-glucosamine + NADPH + H(+)</text>
        <dbReference type="Rhea" id="RHEA:12248"/>
        <dbReference type="ChEBI" id="CHEBI:15378"/>
        <dbReference type="ChEBI" id="CHEBI:57783"/>
        <dbReference type="ChEBI" id="CHEBI:58349"/>
        <dbReference type="ChEBI" id="CHEBI:68483"/>
        <dbReference type="ChEBI" id="CHEBI:70757"/>
        <dbReference type="EC" id="1.3.1.98"/>
    </reaction>
</comment>
<evidence type="ECO:0000256" key="3">
    <source>
        <dbReference type="ARBA" id="ARBA00004496"/>
    </source>
</evidence>
<dbReference type="Gene3D" id="3.30.465.10">
    <property type="match status" value="1"/>
</dbReference>
<dbReference type="Gene3D" id="3.90.78.10">
    <property type="entry name" value="UDP-N-acetylenolpyruvoylglucosamine reductase, C-terminal domain"/>
    <property type="match status" value="1"/>
</dbReference>
<dbReference type="Pfam" id="PF01565">
    <property type="entry name" value="FAD_binding_4"/>
    <property type="match status" value="1"/>
</dbReference>
<proteinExistence type="inferred from homology"/>
<evidence type="ECO:0000256" key="5">
    <source>
        <dbReference type="ARBA" id="ARBA00012518"/>
    </source>
</evidence>
<dbReference type="InterPro" id="IPR006094">
    <property type="entry name" value="Oxid_FAD_bind_N"/>
</dbReference>
<dbReference type="PANTHER" id="PTHR21071:SF4">
    <property type="entry name" value="UDP-N-ACETYLENOLPYRUVOYLGLUCOSAMINE REDUCTASE"/>
    <property type="match status" value="1"/>
</dbReference>
<comment type="subcellular location">
    <subcellularLocation>
        <location evidence="3">Cytoplasm</location>
    </subcellularLocation>
</comment>
<evidence type="ECO:0000313" key="20">
    <source>
        <dbReference type="Proteomes" id="UP000176547"/>
    </source>
</evidence>
<dbReference type="Pfam" id="PF02873">
    <property type="entry name" value="MurB_C"/>
    <property type="match status" value="1"/>
</dbReference>